<gene>
    <name evidence="3" type="ORF">NESM_000495800</name>
</gene>
<reference evidence="3 4" key="1">
    <citation type="journal article" date="2021" name="MBio">
        <title>A New Model Trypanosomatid, Novymonas esmeraldas: Genomic Perception of Its 'Candidatus Pandoraea novymonadis' Endosymbiont.</title>
        <authorList>
            <person name="Zakharova A."/>
            <person name="Saura A."/>
            <person name="Butenko A."/>
            <person name="Podesvova L."/>
            <person name="Warmusova S."/>
            <person name="Kostygov A.Y."/>
            <person name="Nenarokova A."/>
            <person name="Lukes J."/>
            <person name="Opperdoes F.R."/>
            <person name="Yurchenko V."/>
        </authorList>
    </citation>
    <scope>NUCLEOTIDE SEQUENCE [LARGE SCALE GENOMIC DNA]</scope>
    <source>
        <strain evidence="3 4">E262AT.01</strain>
    </source>
</reference>
<dbReference type="Proteomes" id="UP001430356">
    <property type="component" value="Unassembled WGS sequence"/>
</dbReference>
<dbReference type="EMBL" id="JAECZO010000059">
    <property type="protein sequence ID" value="KAK7195660.1"/>
    <property type="molecule type" value="Genomic_DNA"/>
</dbReference>
<evidence type="ECO:0000313" key="4">
    <source>
        <dbReference type="Proteomes" id="UP001430356"/>
    </source>
</evidence>
<feature type="compositionally biased region" description="Basic and acidic residues" evidence="2">
    <location>
        <begin position="42"/>
        <end position="57"/>
    </location>
</feature>
<accession>A0AAW0EPK6</accession>
<evidence type="ECO:0000256" key="1">
    <source>
        <dbReference type="SAM" id="Coils"/>
    </source>
</evidence>
<evidence type="ECO:0000256" key="2">
    <source>
        <dbReference type="SAM" id="MobiDB-lite"/>
    </source>
</evidence>
<feature type="region of interest" description="Disordered" evidence="2">
    <location>
        <begin position="196"/>
        <end position="237"/>
    </location>
</feature>
<feature type="region of interest" description="Disordered" evidence="2">
    <location>
        <begin position="40"/>
        <end position="82"/>
    </location>
</feature>
<organism evidence="3 4">
    <name type="scientific">Novymonas esmeraldas</name>
    <dbReference type="NCBI Taxonomy" id="1808958"/>
    <lineage>
        <taxon>Eukaryota</taxon>
        <taxon>Discoba</taxon>
        <taxon>Euglenozoa</taxon>
        <taxon>Kinetoplastea</taxon>
        <taxon>Metakinetoplastina</taxon>
        <taxon>Trypanosomatida</taxon>
        <taxon>Trypanosomatidae</taxon>
        <taxon>Novymonas</taxon>
    </lineage>
</organism>
<feature type="compositionally biased region" description="Basic and acidic residues" evidence="2">
    <location>
        <begin position="201"/>
        <end position="210"/>
    </location>
</feature>
<proteinExistence type="predicted"/>
<feature type="coiled-coil region" evidence="1">
    <location>
        <begin position="160"/>
        <end position="187"/>
    </location>
</feature>
<sequence>MEDTVNIFGRGTPAGEAIFRCYVAPSKPSTLDPQLAAALARRRQEREAAEAAQEHPRPIPRSQAPVHRPRVGLGQRPSDEERARWRLQQIPHRRTKAAIEAEAEAHRGVTQPLSDRYARPAITEAEKDRLADVMAYGAELPKPAEFTGAQRVRLHRLHPRTELEDRFAKLRHTAQEVQSELAQLRTSIPGIGVSSAAQARLSDRRAREGGHCNTDAPTGSSSSPPPPASSTSPGAAAACEMAGAELSIGGTRVGQGRNAAAIGAGNIGKLERHQRERELQRHLGTVIAEMEAVDRELKGLAVSS</sequence>
<protein>
    <recommendedName>
        <fullName evidence="5">Enkurin domain-containing protein</fullName>
    </recommendedName>
</protein>
<evidence type="ECO:0000313" key="3">
    <source>
        <dbReference type="EMBL" id="KAK7195660.1"/>
    </source>
</evidence>
<name>A0AAW0EPK6_9TRYP</name>
<evidence type="ECO:0008006" key="5">
    <source>
        <dbReference type="Google" id="ProtNLM"/>
    </source>
</evidence>
<dbReference type="AlphaFoldDB" id="A0AAW0EPK6"/>
<keyword evidence="1" id="KW-0175">Coiled coil</keyword>
<keyword evidence="4" id="KW-1185">Reference proteome</keyword>
<comment type="caution">
    <text evidence="3">The sequence shown here is derived from an EMBL/GenBank/DDBJ whole genome shotgun (WGS) entry which is preliminary data.</text>
</comment>